<dbReference type="InterPro" id="IPR036388">
    <property type="entry name" value="WH-like_DNA-bd_sf"/>
</dbReference>
<keyword evidence="6" id="KW-0804">Transcription</keyword>
<evidence type="ECO:0000313" key="11">
    <source>
        <dbReference type="Proteomes" id="UP000183461"/>
    </source>
</evidence>
<feature type="domain" description="RNA polymerase sigma factor 70 region 4 type 2" evidence="9">
    <location>
        <begin position="153"/>
        <end position="188"/>
    </location>
</feature>
<dbReference type="EMBL" id="FPIP01000007">
    <property type="protein sequence ID" value="SFW43255.1"/>
    <property type="molecule type" value="Genomic_DNA"/>
</dbReference>
<evidence type="ECO:0000313" key="10">
    <source>
        <dbReference type="EMBL" id="SFW43255.1"/>
    </source>
</evidence>
<protein>
    <recommendedName>
        <fullName evidence="2">RNA polymerase sigma factor SigS</fullName>
    </recommendedName>
</protein>
<evidence type="ECO:0000256" key="1">
    <source>
        <dbReference type="ARBA" id="ARBA00007788"/>
    </source>
</evidence>
<evidence type="ECO:0000256" key="5">
    <source>
        <dbReference type="ARBA" id="ARBA00023125"/>
    </source>
</evidence>
<evidence type="ECO:0000256" key="4">
    <source>
        <dbReference type="ARBA" id="ARBA00023082"/>
    </source>
</evidence>
<dbReference type="GO" id="GO:0016987">
    <property type="term" value="F:sigma factor activity"/>
    <property type="evidence" value="ECO:0007669"/>
    <property type="project" value="UniProtKB-KW"/>
</dbReference>
<evidence type="ECO:0000259" key="8">
    <source>
        <dbReference type="Pfam" id="PF04542"/>
    </source>
</evidence>
<dbReference type="InterPro" id="IPR013249">
    <property type="entry name" value="RNA_pol_sigma70_r4_t2"/>
</dbReference>
<name>A0A1K1P6R1_RUMFL</name>
<dbReference type="InterPro" id="IPR016032">
    <property type="entry name" value="Sig_transdc_resp-reg_C-effctor"/>
</dbReference>
<dbReference type="GO" id="GO:0006352">
    <property type="term" value="P:DNA-templated transcription initiation"/>
    <property type="evidence" value="ECO:0007669"/>
    <property type="project" value="InterPro"/>
</dbReference>
<dbReference type="InterPro" id="IPR014284">
    <property type="entry name" value="RNA_pol_sigma-70_dom"/>
</dbReference>
<dbReference type="Gene3D" id="1.20.120.1810">
    <property type="match status" value="1"/>
</dbReference>
<reference evidence="10 11" key="1">
    <citation type="submission" date="2016-11" db="EMBL/GenBank/DDBJ databases">
        <authorList>
            <person name="Jaros S."/>
            <person name="Januszkiewicz K."/>
            <person name="Wedrychowicz H."/>
        </authorList>
    </citation>
    <scope>NUCLEOTIDE SEQUENCE [LARGE SCALE GENOMIC DNA]</scope>
    <source>
        <strain evidence="10 11">YL228</strain>
    </source>
</reference>
<dbReference type="PANTHER" id="PTHR30385">
    <property type="entry name" value="SIGMA FACTOR F FLAGELLAR"/>
    <property type="match status" value="1"/>
</dbReference>
<evidence type="ECO:0000256" key="6">
    <source>
        <dbReference type="ARBA" id="ARBA00023163"/>
    </source>
</evidence>
<keyword evidence="3" id="KW-0805">Transcription regulation</keyword>
<feature type="domain" description="RNA polymerase sigma-70 region 2" evidence="8">
    <location>
        <begin position="48"/>
        <end position="95"/>
    </location>
</feature>
<dbReference type="Proteomes" id="UP000183461">
    <property type="component" value="Unassembled WGS sequence"/>
</dbReference>
<evidence type="ECO:0000256" key="2">
    <source>
        <dbReference type="ARBA" id="ARBA00021245"/>
    </source>
</evidence>
<dbReference type="Pfam" id="PF04542">
    <property type="entry name" value="Sigma70_r2"/>
    <property type="match status" value="1"/>
</dbReference>
<dbReference type="NCBIfam" id="TIGR02937">
    <property type="entry name" value="sigma70-ECF"/>
    <property type="match status" value="1"/>
</dbReference>
<evidence type="ECO:0000256" key="7">
    <source>
        <dbReference type="ARBA" id="ARBA00024701"/>
    </source>
</evidence>
<dbReference type="AlphaFoldDB" id="A0A1K1P6R1"/>
<keyword evidence="5" id="KW-0238">DNA-binding</keyword>
<dbReference type="Gene3D" id="1.10.10.10">
    <property type="entry name" value="Winged helix-like DNA-binding domain superfamily/Winged helix DNA-binding domain"/>
    <property type="match status" value="1"/>
</dbReference>
<dbReference type="GO" id="GO:0003677">
    <property type="term" value="F:DNA binding"/>
    <property type="evidence" value="ECO:0007669"/>
    <property type="project" value="UniProtKB-KW"/>
</dbReference>
<evidence type="ECO:0000256" key="3">
    <source>
        <dbReference type="ARBA" id="ARBA00023015"/>
    </source>
</evidence>
<comment type="function">
    <text evidence="7">Sigma factors are initiation factors that promote the attachment of RNA polymerase to specific initiation sites and are then released. Sigma-S contributes to the protection against external stress, thus playing a role in cellular fitness and survival.</text>
</comment>
<comment type="similarity">
    <text evidence="1">Belongs to the sigma-70 factor family.</text>
</comment>
<gene>
    <name evidence="10" type="ORF">SAMN02910280_2531</name>
</gene>
<dbReference type="InterPro" id="IPR013325">
    <property type="entry name" value="RNA_pol_sigma_r2"/>
</dbReference>
<dbReference type="SUPFAM" id="SSF46894">
    <property type="entry name" value="C-terminal effector domain of the bipartite response regulators"/>
    <property type="match status" value="1"/>
</dbReference>
<evidence type="ECO:0000259" key="9">
    <source>
        <dbReference type="Pfam" id="PF08281"/>
    </source>
</evidence>
<proteinExistence type="inferred from homology"/>
<organism evidence="10 11">
    <name type="scientific">Ruminococcus flavefaciens</name>
    <dbReference type="NCBI Taxonomy" id="1265"/>
    <lineage>
        <taxon>Bacteria</taxon>
        <taxon>Bacillati</taxon>
        <taxon>Bacillota</taxon>
        <taxon>Clostridia</taxon>
        <taxon>Eubacteriales</taxon>
        <taxon>Oscillospiraceae</taxon>
        <taxon>Ruminococcus</taxon>
    </lineage>
</organism>
<dbReference type="RefSeq" id="WP_028515868.1">
    <property type="nucleotide sequence ID" value="NZ_CAMFXY010000026.1"/>
</dbReference>
<dbReference type="SUPFAM" id="SSF88946">
    <property type="entry name" value="Sigma2 domain of RNA polymerase sigma factors"/>
    <property type="match status" value="1"/>
</dbReference>
<dbReference type="Pfam" id="PF08281">
    <property type="entry name" value="Sigma70_r4_2"/>
    <property type="match status" value="1"/>
</dbReference>
<sequence>MLDLDFNLNELNSKTDEELAVLGKTDKSASAVLISRFSKLIFIKSEIYANSETDSDDLYQEGMISLLKAIEAFNPKKGVKFSTFAEVCIVNRMRTVSKKSVRDFSFAERIDDEEAADVLSDEETPESIYFYKEFFSELWKDICSVLSLTELNVLTLCVQGMSYRDAAEKLEMTEKSVDNAMQRARRKIRALMHDTN</sequence>
<dbReference type="InterPro" id="IPR007627">
    <property type="entry name" value="RNA_pol_sigma70_r2"/>
</dbReference>
<accession>A0A1K1P6R1</accession>
<keyword evidence="4" id="KW-0731">Sigma factor</keyword>